<accession>A0A0A0LAU8</accession>
<reference evidence="2 3" key="3">
    <citation type="journal article" date="2010" name="BMC Genomics">
        <title>Transcriptome sequencing and comparative analysis of cucumber flowers with different sex types.</title>
        <authorList>
            <person name="Guo S."/>
            <person name="Zheng Y."/>
            <person name="Joung J.G."/>
            <person name="Liu S."/>
            <person name="Zhang Z."/>
            <person name="Crasta O.R."/>
            <person name="Sobral B.W."/>
            <person name="Xu Y."/>
            <person name="Huang S."/>
            <person name="Fei Z."/>
        </authorList>
    </citation>
    <scope>NUCLEOTIDE SEQUENCE [LARGE SCALE GENOMIC DNA]</scope>
    <source>
        <strain evidence="3">cv. 9930</strain>
    </source>
</reference>
<evidence type="ECO:0008006" key="4">
    <source>
        <dbReference type="Google" id="ProtNLM"/>
    </source>
</evidence>
<dbReference type="Proteomes" id="UP000029981">
    <property type="component" value="Chromosome 3"/>
</dbReference>
<keyword evidence="3" id="KW-1185">Reference proteome</keyword>
<organism evidence="2 3">
    <name type="scientific">Cucumis sativus</name>
    <name type="common">Cucumber</name>
    <dbReference type="NCBI Taxonomy" id="3659"/>
    <lineage>
        <taxon>Eukaryota</taxon>
        <taxon>Viridiplantae</taxon>
        <taxon>Streptophyta</taxon>
        <taxon>Embryophyta</taxon>
        <taxon>Tracheophyta</taxon>
        <taxon>Spermatophyta</taxon>
        <taxon>Magnoliopsida</taxon>
        <taxon>eudicotyledons</taxon>
        <taxon>Gunneridae</taxon>
        <taxon>Pentapetalae</taxon>
        <taxon>rosids</taxon>
        <taxon>fabids</taxon>
        <taxon>Cucurbitales</taxon>
        <taxon>Cucurbitaceae</taxon>
        <taxon>Benincaseae</taxon>
        <taxon>Cucumis</taxon>
    </lineage>
</organism>
<reference evidence="2 3" key="4">
    <citation type="journal article" date="2011" name="BMC Genomics">
        <title>RNA-Seq improves annotation of protein-coding genes in the cucumber genome.</title>
        <authorList>
            <person name="Li Z."/>
            <person name="Zhang Z."/>
            <person name="Yan P."/>
            <person name="Huang S."/>
            <person name="Fei Z."/>
            <person name="Lin K."/>
        </authorList>
    </citation>
    <scope>NUCLEOTIDE SEQUENCE [LARGE SCALE GENOMIC DNA]</scope>
    <source>
        <strain evidence="3">cv. 9930</strain>
    </source>
</reference>
<dbReference type="GO" id="GO:0017025">
    <property type="term" value="F:TBP-class protein binding"/>
    <property type="evidence" value="ECO:0007669"/>
    <property type="project" value="InterPro"/>
</dbReference>
<dbReference type="OMA" id="INSMNTD"/>
<dbReference type="Gramene" id="KGN57797">
    <property type="protein sequence ID" value="KGN57797"/>
    <property type="gene ID" value="Csa_3G307170"/>
</dbReference>
<dbReference type="InterPro" id="IPR027417">
    <property type="entry name" value="P-loop_NTPase"/>
</dbReference>
<reference evidence="2 3" key="2">
    <citation type="journal article" date="2009" name="PLoS ONE">
        <title>An integrated genetic and cytogenetic map of the cucumber genome.</title>
        <authorList>
            <person name="Ren Y."/>
            <person name="Zhang Z."/>
            <person name="Liu J."/>
            <person name="Staub J.E."/>
            <person name="Han Y."/>
            <person name="Cheng Z."/>
            <person name="Li X."/>
            <person name="Lu J."/>
            <person name="Miao H."/>
            <person name="Kang H."/>
            <person name="Xie B."/>
            <person name="Gu X."/>
            <person name="Wang X."/>
            <person name="Du Y."/>
            <person name="Jin W."/>
            <person name="Huang S."/>
        </authorList>
    </citation>
    <scope>NUCLEOTIDE SEQUENCE [LARGE SCALE GENOMIC DNA]</scope>
    <source>
        <strain evidence="3">cv. 9930</strain>
    </source>
</reference>
<name>A0A0A0LAU8_CUCSA</name>
<dbReference type="GO" id="GO:0003677">
    <property type="term" value="F:DNA binding"/>
    <property type="evidence" value="ECO:0007669"/>
    <property type="project" value="InterPro"/>
</dbReference>
<dbReference type="Gene3D" id="3.40.50.300">
    <property type="entry name" value="P-loop containing nucleotide triphosphate hydrolases"/>
    <property type="match status" value="1"/>
</dbReference>
<dbReference type="STRING" id="3659.A0A0A0LAU8"/>
<evidence type="ECO:0000313" key="2">
    <source>
        <dbReference type="EMBL" id="KGN57797.1"/>
    </source>
</evidence>
<dbReference type="GO" id="GO:0016887">
    <property type="term" value="F:ATP hydrolysis activity"/>
    <property type="evidence" value="ECO:0007669"/>
    <property type="project" value="InterPro"/>
</dbReference>
<proteinExistence type="predicted"/>
<dbReference type="PANTHER" id="PTHR36498:SF1">
    <property type="entry name" value="TATA-BINDING PROTEIN-ASSOCIATED FACTOR 172"/>
    <property type="match status" value="1"/>
</dbReference>
<keyword evidence="1" id="KW-0472">Membrane</keyword>
<gene>
    <name evidence="2" type="ORF">Csa_3G307170</name>
</gene>
<dbReference type="PANTHER" id="PTHR36498">
    <property type="entry name" value="TATA-BINDING PROTEIN-ASSOCIATED FACTOR 172"/>
    <property type="match status" value="1"/>
</dbReference>
<dbReference type="AlphaFoldDB" id="A0A0A0LAU8"/>
<reference evidence="2 3" key="1">
    <citation type="journal article" date="2009" name="Nat. Genet.">
        <title>The genome of the cucumber, Cucumis sativus L.</title>
        <authorList>
            <person name="Huang S."/>
            <person name="Li R."/>
            <person name="Zhang Z."/>
            <person name="Li L."/>
            <person name="Gu X."/>
            <person name="Fan W."/>
            <person name="Lucas W.J."/>
            <person name="Wang X."/>
            <person name="Xie B."/>
            <person name="Ni P."/>
            <person name="Ren Y."/>
            <person name="Zhu H."/>
            <person name="Li J."/>
            <person name="Lin K."/>
            <person name="Jin W."/>
            <person name="Fei Z."/>
            <person name="Li G."/>
            <person name="Staub J."/>
            <person name="Kilian A."/>
            <person name="van der Vossen E.A."/>
            <person name="Wu Y."/>
            <person name="Guo J."/>
            <person name="He J."/>
            <person name="Jia Z."/>
            <person name="Ren Y."/>
            <person name="Tian G."/>
            <person name="Lu Y."/>
            <person name="Ruan J."/>
            <person name="Qian W."/>
            <person name="Wang M."/>
            <person name="Huang Q."/>
            <person name="Li B."/>
            <person name="Xuan Z."/>
            <person name="Cao J."/>
            <person name="Asan"/>
            <person name="Wu Z."/>
            <person name="Zhang J."/>
            <person name="Cai Q."/>
            <person name="Bai Y."/>
            <person name="Zhao B."/>
            <person name="Han Y."/>
            <person name="Li Y."/>
            <person name="Li X."/>
            <person name="Wang S."/>
            <person name="Shi Q."/>
            <person name="Liu S."/>
            <person name="Cho W.K."/>
            <person name="Kim J.Y."/>
            <person name="Xu Y."/>
            <person name="Heller-Uszynska K."/>
            <person name="Miao H."/>
            <person name="Cheng Z."/>
            <person name="Zhang S."/>
            <person name="Wu J."/>
            <person name="Yang Y."/>
            <person name="Kang H."/>
            <person name="Li M."/>
            <person name="Liang H."/>
            <person name="Ren X."/>
            <person name="Shi Z."/>
            <person name="Wen M."/>
            <person name="Jian M."/>
            <person name="Yang H."/>
            <person name="Zhang G."/>
            <person name="Yang Z."/>
            <person name="Chen R."/>
            <person name="Liu S."/>
            <person name="Li J."/>
            <person name="Ma L."/>
            <person name="Liu H."/>
            <person name="Zhou Y."/>
            <person name="Zhao J."/>
            <person name="Fang X."/>
            <person name="Li G."/>
            <person name="Fang L."/>
            <person name="Li Y."/>
            <person name="Liu D."/>
            <person name="Zheng H."/>
            <person name="Zhang Y."/>
            <person name="Qin N."/>
            <person name="Li Z."/>
            <person name="Yang G."/>
            <person name="Yang S."/>
            <person name="Bolund L."/>
            <person name="Kristiansen K."/>
            <person name="Zheng H."/>
            <person name="Li S."/>
            <person name="Zhang X."/>
            <person name="Yang H."/>
            <person name="Wang J."/>
            <person name="Sun R."/>
            <person name="Zhang B."/>
            <person name="Jiang S."/>
            <person name="Wang J."/>
            <person name="Du Y."/>
            <person name="Li S."/>
        </authorList>
    </citation>
    <scope>NUCLEOTIDE SEQUENCE [LARGE SCALE GENOMIC DNA]</scope>
    <source>
        <strain evidence="3">cv. 9930</strain>
    </source>
</reference>
<dbReference type="EMBL" id="CM002924">
    <property type="protein sequence ID" value="KGN57797.1"/>
    <property type="molecule type" value="Genomic_DNA"/>
</dbReference>
<keyword evidence="1" id="KW-1133">Transmembrane helix</keyword>
<feature type="transmembrane region" description="Helical" evidence="1">
    <location>
        <begin position="14"/>
        <end position="33"/>
    </location>
</feature>
<evidence type="ECO:0000256" key="1">
    <source>
        <dbReference type="SAM" id="Phobius"/>
    </source>
</evidence>
<keyword evidence="1" id="KW-0812">Transmembrane</keyword>
<dbReference type="InterPro" id="IPR044972">
    <property type="entry name" value="Mot1"/>
</dbReference>
<evidence type="ECO:0000313" key="3">
    <source>
        <dbReference type="Proteomes" id="UP000029981"/>
    </source>
</evidence>
<sequence>MCESLAKPLENQFVFYWVLTLKLGCSLVVLVAVSPSTPKEYYGSVLAMDRAHRLGQRKVVNVHRLIMRGTLEEKVMSLQKFKVSIANAVINSENASMKTMNTDQLLDLFTTAETSKKGAASASSKQSDGDFDGEVKAMGGKKGLKAILGGLEELWDQSQYTEEYNLNQFLAKLNG</sequence>
<dbReference type="SUPFAM" id="SSF52540">
    <property type="entry name" value="P-loop containing nucleoside triphosphate hydrolases"/>
    <property type="match status" value="1"/>
</dbReference>
<protein>
    <recommendedName>
        <fullName evidence="4">SNF2 N-terminal domain-containing protein</fullName>
    </recommendedName>
</protein>